<feature type="region of interest" description="Disordered" evidence="1">
    <location>
        <begin position="452"/>
        <end position="520"/>
    </location>
</feature>
<feature type="transmembrane region" description="Helical" evidence="2">
    <location>
        <begin position="761"/>
        <end position="778"/>
    </location>
</feature>
<feature type="transmembrane region" description="Helical" evidence="2">
    <location>
        <begin position="732"/>
        <end position="752"/>
    </location>
</feature>
<sequence length="780" mass="87103">MSSLDRKLYGKCDRSLESVPANVRCSTGILEGIPSHFDAEEHRLESIEKSFSLPAVKAYENTPPKIQQSIELFDSILDEIKPGSLAQVFRHPTNSGTFDKKYRIPLTCSDVFMRGRSMMKWRVRKDSHCSPIEHEDVRRSLDVLDSVLAEFDDCLESWDDINKKAEYTDYNSNSVKLNDAVANENQLCFHKYSTDGTTSHFPPSIVSEQPRIISPPPIPKRSPATKLSERHADVFTFPPEHDSSLDSLDLSSTNPVFPQQRIRGSPLSSDCCDILHDTCANCGRAVKTAMIEQPFNNMKADDETRIDTFEGLEMNSKASGLEVDNKSDDEAASSPFHKRKNMFEQKIAEASAANVSRSPSLNRSYGTSFKTKRLVENWSNKSLEESGFENGNVSELSIESSKNGSVVHHSVNCICKDRIRELNAKFSDVRRLMKLNKIRGLDAKPPNFVPSLPPIAANGDSPHPTKLQVTCSSNKDDMKSFQSDEPSNDSLLQGTEHESLRSASSNNSLSTSLSDSRLTDSSSMYNKCLSSLSVHLSETIEDLPKLLPTDALNRPHLGFSYSMEEDLSPGVKEIIQTSTPKNGISSPRLFRTKESNLSTFSHSASSLGYVSSQSDLELNDLSTIPDKVPLSSFKSRTLPNGLDRSPFYSAEDDSFNNSYYSKFQRPPVTRAREGQVEALSRLQQEKQKRQEKDIRHTLNFVNGYIILIKTFAEFFGAACCICYGLLEVDPYFITLGLVSIITGLGFKALLLYQRNRPKNPLVNVTIYITIGFYVLVVLCS</sequence>
<evidence type="ECO:0000313" key="4">
    <source>
        <dbReference type="Proteomes" id="UP000827092"/>
    </source>
</evidence>
<gene>
    <name evidence="3" type="ORF">JTE90_005854</name>
</gene>
<protein>
    <submittedName>
        <fullName evidence="3">Uncharacterized protein</fullName>
    </submittedName>
</protein>
<evidence type="ECO:0000256" key="2">
    <source>
        <dbReference type="SAM" id="Phobius"/>
    </source>
</evidence>
<keyword evidence="2" id="KW-1133">Transmembrane helix</keyword>
<feature type="compositionally biased region" description="Low complexity" evidence="1">
    <location>
        <begin position="501"/>
        <end position="520"/>
    </location>
</feature>
<evidence type="ECO:0000313" key="3">
    <source>
        <dbReference type="EMBL" id="KAG8186322.1"/>
    </source>
</evidence>
<dbReference type="EMBL" id="JAFNEN010000305">
    <property type="protein sequence ID" value="KAG8186322.1"/>
    <property type="molecule type" value="Genomic_DNA"/>
</dbReference>
<keyword evidence="4" id="KW-1185">Reference proteome</keyword>
<keyword evidence="2" id="KW-0472">Membrane</keyword>
<dbReference type="AlphaFoldDB" id="A0AAV6UPE2"/>
<proteinExistence type="predicted"/>
<reference evidence="3 4" key="1">
    <citation type="journal article" date="2022" name="Nat. Ecol. Evol.">
        <title>A masculinizing supergene underlies an exaggerated male reproductive morph in a spider.</title>
        <authorList>
            <person name="Hendrickx F."/>
            <person name="De Corte Z."/>
            <person name="Sonet G."/>
            <person name="Van Belleghem S.M."/>
            <person name="Kostlbacher S."/>
            <person name="Vangestel C."/>
        </authorList>
    </citation>
    <scope>NUCLEOTIDE SEQUENCE [LARGE SCALE GENOMIC DNA]</scope>
    <source>
        <strain evidence="3">W744_W776</strain>
    </source>
</reference>
<feature type="compositionally biased region" description="Polar residues" evidence="1">
    <location>
        <begin position="480"/>
        <end position="493"/>
    </location>
</feature>
<evidence type="ECO:0000256" key="1">
    <source>
        <dbReference type="SAM" id="MobiDB-lite"/>
    </source>
</evidence>
<name>A0AAV6UPE2_9ARAC</name>
<keyword evidence="2" id="KW-0812">Transmembrane</keyword>
<dbReference type="Proteomes" id="UP000827092">
    <property type="component" value="Unassembled WGS sequence"/>
</dbReference>
<accession>A0AAV6UPE2</accession>
<organism evidence="3 4">
    <name type="scientific">Oedothorax gibbosus</name>
    <dbReference type="NCBI Taxonomy" id="931172"/>
    <lineage>
        <taxon>Eukaryota</taxon>
        <taxon>Metazoa</taxon>
        <taxon>Ecdysozoa</taxon>
        <taxon>Arthropoda</taxon>
        <taxon>Chelicerata</taxon>
        <taxon>Arachnida</taxon>
        <taxon>Araneae</taxon>
        <taxon>Araneomorphae</taxon>
        <taxon>Entelegynae</taxon>
        <taxon>Araneoidea</taxon>
        <taxon>Linyphiidae</taxon>
        <taxon>Erigoninae</taxon>
        <taxon>Oedothorax</taxon>
    </lineage>
</organism>
<comment type="caution">
    <text evidence="3">The sequence shown here is derived from an EMBL/GenBank/DDBJ whole genome shotgun (WGS) entry which is preliminary data.</text>
</comment>
<feature type="region of interest" description="Disordered" evidence="1">
    <location>
        <begin position="201"/>
        <end position="224"/>
    </location>
</feature>